<dbReference type="SMR" id="A2DHA7"/>
<reference evidence="1" key="2">
    <citation type="journal article" date="2007" name="Science">
        <title>Draft genome sequence of the sexually transmitted pathogen Trichomonas vaginalis.</title>
        <authorList>
            <person name="Carlton J.M."/>
            <person name="Hirt R.P."/>
            <person name="Silva J.C."/>
            <person name="Delcher A.L."/>
            <person name="Schatz M."/>
            <person name="Zhao Q."/>
            <person name="Wortman J.R."/>
            <person name="Bidwell S.L."/>
            <person name="Alsmark U.C.M."/>
            <person name="Besteiro S."/>
            <person name="Sicheritz-Ponten T."/>
            <person name="Noel C.J."/>
            <person name="Dacks J.B."/>
            <person name="Foster P.G."/>
            <person name="Simillion C."/>
            <person name="Van de Peer Y."/>
            <person name="Miranda-Saavedra D."/>
            <person name="Barton G.J."/>
            <person name="Westrop G.D."/>
            <person name="Mueller S."/>
            <person name="Dessi D."/>
            <person name="Fiori P.L."/>
            <person name="Ren Q."/>
            <person name="Paulsen I."/>
            <person name="Zhang H."/>
            <person name="Bastida-Corcuera F.D."/>
            <person name="Simoes-Barbosa A."/>
            <person name="Brown M.T."/>
            <person name="Hayes R.D."/>
            <person name="Mukherjee M."/>
            <person name="Okumura C.Y."/>
            <person name="Schneider R."/>
            <person name="Smith A.J."/>
            <person name="Vanacova S."/>
            <person name="Villalvazo M."/>
            <person name="Haas B.J."/>
            <person name="Pertea M."/>
            <person name="Feldblyum T.V."/>
            <person name="Utterback T.R."/>
            <person name="Shu C.L."/>
            <person name="Osoegawa K."/>
            <person name="de Jong P.J."/>
            <person name="Hrdy I."/>
            <person name="Horvathova L."/>
            <person name="Zubacova Z."/>
            <person name="Dolezal P."/>
            <person name="Malik S.B."/>
            <person name="Logsdon J.M. Jr."/>
            <person name="Henze K."/>
            <person name="Gupta A."/>
            <person name="Wang C.C."/>
            <person name="Dunne R.L."/>
            <person name="Upcroft J.A."/>
            <person name="Upcroft P."/>
            <person name="White O."/>
            <person name="Salzberg S.L."/>
            <person name="Tang P."/>
            <person name="Chiu C.-H."/>
            <person name="Lee Y.-S."/>
            <person name="Embley T.M."/>
            <person name="Coombs G.H."/>
            <person name="Mottram J.C."/>
            <person name="Tachezy J."/>
            <person name="Fraser-Liggett C.M."/>
            <person name="Johnson P.J."/>
        </authorList>
    </citation>
    <scope>NUCLEOTIDE SEQUENCE [LARGE SCALE GENOMIC DNA]</scope>
    <source>
        <strain evidence="1">G3</strain>
    </source>
</reference>
<organism evidence="1 2">
    <name type="scientific">Trichomonas vaginalis (strain ATCC PRA-98 / G3)</name>
    <dbReference type="NCBI Taxonomy" id="412133"/>
    <lineage>
        <taxon>Eukaryota</taxon>
        <taxon>Metamonada</taxon>
        <taxon>Parabasalia</taxon>
        <taxon>Trichomonadida</taxon>
        <taxon>Trichomonadidae</taxon>
        <taxon>Trichomonas</taxon>
    </lineage>
</organism>
<dbReference type="GO" id="GO:0099518">
    <property type="term" value="P:vesicle cytoskeletal trafficking"/>
    <property type="evidence" value="ECO:0000318"/>
    <property type="project" value="GO_Central"/>
</dbReference>
<dbReference type="GO" id="GO:0005769">
    <property type="term" value="C:early endosome"/>
    <property type="evidence" value="ECO:0000318"/>
    <property type="project" value="GO_Central"/>
</dbReference>
<accession>A2DHA7</accession>
<sequence length="300" mass="35097">MFYKQWDELSAKLNSSFNSKKSIMELAQQFYELGKRQDIENPFEQGMIALATFGEMQCYEKLQDKQNTIQTAITAARLFIKSATFNYEVSRTIRDLWSDPLADGIHCFRVAYKTLILDGKPNLAVAILLELAKTESYFEYHHYAGNTYEEVIQLCIDKNLRPRAIVDSTFSCVLSYVKAERYDLGLIAVTKTIEKLKQTFQQIISSSPLMRQQFDYLLILRGQMLFCNNKNEECLQFLDEEKFDSKVREFFAKFLSQANLKNVESMEQFIGESKNLHVFNDVNFEIFNIYKDRISKPERH</sequence>
<dbReference type="VEuPathDB" id="TrichDB:TVAGG3_0677670"/>
<dbReference type="InParanoid" id="A2DHA7"/>
<evidence type="ECO:0000313" key="1">
    <source>
        <dbReference type="EMBL" id="EAY20180.1"/>
    </source>
</evidence>
<gene>
    <name evidence="1" type="ORF">TVAG_021250</name>
</gene>
<dbReference type="RefSeq" id="XP_001581166.1">
    <property type="nucleotide sequence ID" value="XM_001581116.1"/>
</dbReference>
<keyword evidence="2" id="KW-1185">Reference proteome</keyword>
<dbReference type="VEuPathDB" id="TrichDB:TVAG_021250"/>
<dbReference type="EMBL" id="DS113200">
    <property type="protein sequence ID" value="EAY20180.1"/>
    <property type="molecule type" value="Genomic_DNA"/>
</dbReference>
<dbReference type="KEGG" id="tva:5465714"/>
<dbReference type="AlphaFoldDB" id="A2DHA7"/>
<reference evidence="1" key="1">
    <citation type="submission" date="2006-10" db="EMBL/GenBank/DDBJ databases">
        <authorList>
            <person name="Amadeo P."/>
            <person name="Zhao Q."/>
            <person name="Wortman J."/>
            <person name="Fraser-Liggett C."/>
            <person name="Carlton J."/>
        </authorList>
    </citation>
    <scope>NUCLEOTIDE SEQUENCE</scope>
    <source>
        <strain evidence="1">G3</strain>
    </source>
</reference>
<name>A2DHA7_TRIV3</name>
<proteinExistence type="predicted"/>
<evidence type="ECO:0000313" key="2">
    <source>
        <dbReference type="Proteomes" id="UP000001542"/>
    </source>
</evidence>
<protein>
    <submittedName>
        <fullName evidence="1">Uncharacterized protein</fullName>
    </submittedName>
</protein>
<dbReference type="Proteomes" id="UP000001542">
    <property type="component" value="Unassembled WGS sequence"/>
</dbReference>
<dbReference type="SUPFAM" id="SSF48452">
    <property type="entry name" value="TPR-like"/>
    <property type="match status" value="1"/>
</dbReference>
<dbReference type="PANTHER" id="PTHR16797">
    <property type="entry name" value="FACTOR VIII-ASSOCIATED GENE 1"/>
    <property type="match status" value="1"/>
</dbReference>
<dbReference type="PANTHER" id="PTHR16797:SF4">
    <property type="entry name" value="40-KDA HUNTINGTIN-ASSOCIATED PROTEIN"/>
    <property type="match status" value="1"/>
</dbReference>
<dbReference type="InterPro" id="IPR011990">
    <property type="entry name" value="TPR-like_helical_dom_sf"/>
</dbReference>
<dbReference type="InterPro" id="IPR039494">
    <property type="entry name" value="F8A"/>
</dbReference>